<dbReference type="AlphaFoldDB" id="A0A2D3WKG6"/>
<feature type="transmembrane region" description="Helical" evidence="1">
    <location>
        <begin position="37"/>
        <end position="58"/>
    </location>
</feature>
<feature type="transmembrane region" description="Helical" evidence="1">
    <location>
        <begin position="15"/>
        <end position="32"/>
    </location>
</feature>
<evidence type="ECO:0000313" key="3">
    <source>
        <dbReference type="EMBL" id="DAB39530.1"/>
    </source>
</evidence>
<sequence length="312" mass="36647">MYNTNDIHIPEKRNLAIFFIVLPTTWWLLWVASHSTFLYMFLAAWVYSLLHNTIFSLLHEAAHGVLSNNRLRNDFFGIVSAATFPTSFTMQKIAHLGHHERNRTDKELYDYYLPSESKTVRNIWMYGGNLFGLYWFMIPLSNLLILIAPTYFTSERFIHGPAKALGFEAFLEEIAQYSITRIWFECLLALGYQVALYYLLDLSWQGWLLCHWFFALHWSALQYVDHAWSPRDVINGAWNLKVLPISRLLALNYHYHLAHHRHPQVPWIYLPQYVNANEPQPTFWSIYSTLWGGVRPAPPMSSPAQFPFKSQE</sequence>
<reference evidence="3 4" key="1">
    <citation type="journal article" date="2017" name="Front. Microbiol.">
        <title>Comparative Genomic Analysis of the Class Epsilonproteobacteria and Proposed Reclassification to Epsilonbacteraeota (phyl. nov.).</title>
        <authorList>
            <person name="Waite D.W."/>
            <person name="Vanwonterghem I."/>
            <person name="Rinke C."/>
            <person name="Parks D.H."/>
            <person name="Zhang Y."/>
            <person name="Takai K."/>
            <person name="Sievert S.M."/>
            <person name="Simon J."/>
            <person name="Campbell B.J."/>
            <person name="Hanson T.E."/>
            <person name="Woyke T."/>
            <person name="Klotz M.G."/>
            <person name="Hugenholtz P."/>
        </authorList>
    </citation>
    <scope>NUCLEOTIDE SEQUENCE [LARGE SCALE GENOMIC DNA]</scope>
    <source>
        <strain evidence="3">UBA12443</strain>
    </source>
</reference>
<protein>
    <submittedName>
        <fullName evidence="3">Fatty acid desaturase</fullName>
    </submittedName>
</protein>
<evidence type="ECO:0000313" key="4">
    <source>
        <dbReference type="Proteomes" id="UP000228859"/>
    </source>
</evidence>
<evidence type="ECO:0000259" key="2">
    <source>
        <dbReference type="Pfam" id="PF00487"/>
    </source>
</evidence>
<gene>
    <name evidence="3" type="ORF">CFH83_00155</name>
</gene>
<dbReference type="GO" id="GO:0006629">
    <property type="term" value="P:lipid metabolic process"/>
    <property type="evidence" value="ECO:0007669"/>
    <property type="project" value="InterPro"/>
</dbReference>
<keyword evidence="1" id="KW-0812">Transmembrane</keyword>
<feature type="transmembrane region" description="Helical" evidence="1">
    <location>
        <begin position="133"/>
        <end position="153"/>
    </location>
</feature>
<name>A0A2D3WKG6_9BACT</name>
<organism evidence="3 4">
    <name type="scientific">Sulfuricurvum kujiense</name>
    <dbReference type="NCBI Taxonomy" id="148813"/>
    <lineage>
        <taxon>Bacteria</taxon>
        <taxon>Pseudomonadati</taxon>
        <taxon>Campylobacterota</taxon>
        <taxon>Epsilonproteobacteria</taxon>
        <taxon>Campylobacterales</taxon>
        <taxon>Sulfurimonadaceae</taxon>
        <taxon>Sulfuricurvum</taxon>
    </lineage>
</organism>
<proteinExistence type="predicted"/>
<dbReference type="InterPro" id="IPR005804">
    <property type="entry name" value="FA_desaturase_dom"/>
</dbReference>
<keyword evidence="1" id="KW-0472">Membrane</keyword>
<dbReference type="RefSeq" id="WP_294896655.1">
    <property type="nucleotide sequence ID" value="NZ_DLUI01000003.1"/>
</dbReference>
<dbReference type="Pfam" id="PF00487">
    <property type="entry name" value="FA_desaturase"/>
    <property type="match status" value="1"/>
</dbReference>
<dbReference type="Proteomes" id="UP000228859">
    <property type="component" value="Unassembled WGS sequence"/>
</dbReference>
<feature type="domain" description="Fatty acid desaturase" evidence="2">
    <location>
        <begin position="39"/>
        <end position="279"/>
    </location>
</feature>
<evidence type="ECO:0000256" key="1">
    <source>
        <dbReference type="SAM" id="Phobius"/>
    </source>
</evidence>
<comment type="caution">
    <text evidence="3">The sequence shown here is derived from an EMBL/GenBank/DDBJ whole genome shotgun (WGS) entry which is preliminary data.</text>
</comment>
<keyword evidence="1" id="KW-1133">Transmembrane helix</keyword>
<accession>A0A2D3WKG6</accession>
<dbReference type="EMBL" id="DLUI01000003">
    <property type="protein sequence ID" value="DAB39530.1"/>
    <property type="molecule type" value="Genomic_DNA"/>
</dbReference>